<evidence type="ECO:0000256" key="1">
    <source>
        <dbReference type="ARBA" id="ARBA00022598"/>
    </source>
</evidence>
<dbReference type="Gene3D" id="3.30.470.20">
    <property type="entry name" value="ATP-grasp fold, B domain"/>
    <property type="match status" value="2"/>
</dbReference>
<gene>
    <name evidence="4" type="ORF">G0Q07_17200</name>
</gene>
<dbReference type="AlphaFoldDB" id="A0A6C0RH60"/>
<dbReference type="GO" id="GO:0046872">
    <property type="term" value="F:metal ion binding"/>
    <property type="evidence" value="ECO:0007669"/>
    <property type="project" value="InterPro"/>
</dbReference>
<evidence type="ECO:0000313" key="4">
    <source>
        <dbReference type="EMBL" id="QIA09336.1"/>
    </source>
</evidence>
<dbReference type="EMBL" id="CP048409">
    <property type="protein sequence ID" value="QIA09336.1"/>
    <property type="molecule type" value="Genomic_DNA"/>
</dbReference>
<keyword evidence="2" id="KW-0067">ATP-binding</keyword>
<keyword evidence="2" id="KW-0547">Nucleotide-binding</keyword>
<accession>A0A6C0RH60</accession>
<feature type="domain" description="ATP-grasp" evidence="3">
    <location>
        <begin position="80"/>
        <end position="330"/>
    </location>
</feature>
<dbReference type="PANTHER" id="PTHR21621:SF0">
    <property type="entry name" value="BETA-CITRYLGLUTAMATE SYNTHASE B-RELATED"/>
    <property type="match status" value="1"/>
</dbReference>
<dbReference type="PANTHER" id="PTHR21621">
    <property type="entry name" value="RIBOSOMAL PROTEIN S6 MODIFICATION PROTEIN"/>
    <property type="match status" value="1"/>
</dbReference>
<sequence>MEKSNYKFEPLPGYEHFEATTQIVIAEILRRKLDFEIIDAENNLISVQYNNKEYIIHEGTISDANSLIAFWISNDKWMTRQFLQRKGISHAKGILLEPGYQTDVLDAVPLPVVVKPADTDHGIAVSTNIQSREEQTSAIDHAFKFTKKVIVEKFCPGQEYRFLVIDYVVRAIAWREPANVTGDGESSIQQLVDEKNMGRGTDYTHPLLKINIDEEVIRHLNALSMTPETILKNGEKVYLRKNSNLSTGGDSIDVTDEIPDFYKNVAVEAAKSAGLKIAGIDIIIKDTKVTASPDNYIVVELNAPAMLSMHNYPYIGKNRHVEKYVLDSILNSK</sequence>
<dbReference type="InterPro" id="IPR011761">
    <property type="entry name" value="ATP-grasp"/>
</dbReference>
<dbReference type="Pfam" id="PF18419">
    <property type="entry name" value="ATP-grasp_6"/>
    <property type="match status" value="1"/>
</dbReference>
<dbReference type="RefSeq" id="WP_163348308.1">
    <property type="nucleotide sequence ID" value="NZ_CP048409.1"/>
</dbReference>
<dbReference type="Pfam" id="PF07478">
    <property type="entry name" value="Dala_Dala_lig_C"/>
    <property type="match status" value="1"/>
</dbReference>
<dbReference type="InterPro" id="IPR011095">
    <property type="entry name" value="Dala_Dala_lig_C"/>
</dbReference>
<dbReference type="GO" id="GO:0008716">
    <property type="term" value="F:D-alanine-D-alanine ligase activity"/>
    <property type="evidence" value="ECO:0007669"/>
    <property type="project" value="InterPro"/>
</dbReference>
<dbReference type="GO" id="GO:0009432">
    <property type="term" value="P:SOS response"/>
    <property type="evidence" value="ECO:0007669"/>
    <property type="project" value="TreeGrafter"/>
</dbReference>
<dbReference type="Proteomes" id="UP000474630">
    <property type="component" value="Chromosome"/>
</dbReference>
<keyword evidence="1 4" id="KW-0436">Ligase</keyword>
<dbReference type="InterPro" id="IPR040657">
    <property type="entry name" value="GshAB_ATP-grasp"/>
</dbReference>
<evidence type="ECO:0000256" key="2">
    <source>
        <dbReference type="PROSITE-ProRule" id="PRU00409"/>
    </source>
</evidence>
<organism evidence="4 5">
    <name type="scientific">Draconibacterium halophilum</name>
    <dbReference type="NCBI Taxonomy" id="2706887"/>
    <lineage>
        <taxon>Bacteria</taxon>
        <taxon>Pseudomonadati</taxon>
        <taxon>Bacteroidota</taxon>
        <taxon>Bacteroidia</taxon>
        <taxon>Marinilabiliales</taxon>
        <taxon>Prolixibacteraceae</taxon>
        <taxon>Draconibacterium</taxon>
    </lineage>
</organism>
<dbReference type="GO" id="GO:0018169">
    <property type="term" value="F:ribosomal S6-glutamic acid ligase activity"/>
    <property type="evidence" value="ECO:0007669"/>
    <property type="project" value="TreeGrafter"/>
</dbReference>
<dbReference type="SUPFAM" id="SSF56059">
    <property type="entry name" value="Glutathione synthetase ATP-binding domain-like"/>
    <property type="match status" value="1"/>
</dbReference>
<dbReference type="PROSITE" id="PS50975">
    <property type="entry name" value="ATP_GRASP"/>
    <property type="match status" value="1"/>
</dbReference>
<dbReference type="GO" id="GO:0005524">
    <property type="term" value="F:ATP binding"/>
    <property type="evidence" value="ECO:0007669"/>
    <property type="project" value="UniProtKB-UniRule"/>
</dbReference>
<dbReference type="KEGG" id="drc:G0Q07_17200"/>
<evidence type="ECO:0000313" key="5">
    <source>
        <dbReference type="Proteomes" id="UP000474630"/>
    </source>
</evidence>
<reference evidence="4 5" key="1">
    <citation type="submission" date="2020-02" db="EMBL/GenBank/DDBJ databases">
        <title>Genome sequencing for Draconibacterium sp. strain M1.</title>
        <authorList>
            <person name="Park S.-J."/>
        </authorList>
    </citation>
    <scope>NUCLEOTIDE SEQUENCE [LARGE SCALE GENOMIC DNA]</scope>
    <source>
        <strain evidence="4 5">M1</strain>
    </source>
</reference>
<dbReference type="GO" id="GO:0005737">
    <property type="term" value="C:cytoplasm"/>
    <property type="evidence" value="ECO:0007669"/>
    <property type="project" value="TreeGrafter"/>
</dbReference>
<protein>
    <submittedName>
        <fullName evidence="4">Glutamate ligase</fullName>
    </submittedName>
</protein>
<evidence type="ECO:0000259" key="3">
    <source>
        <dbReference type="PROSITE" id="PS50975"/>
    </source>
</evidence>
<proteinExistence type="predicted"/>
<name>A0A6C0RH60_9BACT</name>
<keyword evidence="5" id="KW-1185">Reference proteome</keyword>